<dbReference type="GO" id="GO:0045893">
    <property type="term" value="P:positive regulation of DNA-templated transcription"/>
    <property type="evidence" value="ECO:0007669"/>
    <property type="project" value="TreeGrafter"/>
</dbReference>
<dbReference type="GO" id="GO:0009737">
    <property type="term" value="P:response to abscisic acid"/>
    <property type="evidence" value="ECO:0007669"/>
    <property type="project" value="UniProtKB-ARBA"/>
</dbReference>
<evidence type="ECO:0000256" key="5">
    <source>
        <dbReference type="ARBA" id="ARBA00023163"/>
    </source>
</evidence>
<evidence type="ECO:0000256" key="1">
    <source>
        <dbReference type="ARBA" id="ARBA00004123"/>
    </source>
</evidence>
<feature type="region of interest" description="Disordered" evidence="13">
    <location>
        <begin position="187"/>
        <end position="211"/>
    </location>
</feature>
<dbReference type="PROSITE" id="PS00027">
    <property type="entry name" value="HOMEOBOX_1"/>
    <property type="match status" value="1"/>
</dbReference>
<dbReference type="InterPro" id="IPR009057">
    <property type="entry name" value="Homeodomain-like_sf"/>
</dbReference>
<keyword evidence="2 11" id="KW-0805">Transcription regulation</keyword>
<evidence type="ECO:0000256" key="8">
    <source>
        <dbReference type="ARBA" id="ARBA00058361"/>
    </source>
</evidence>
<dbReference type="Pfam" id="PF02183">
    <property type="entry name" value="HALZ"/>
    <property type="match status" value="1"/>
</dbReference>
<dbReference type="EMBL" id="CM031814">
    <property type="protein sequence ID" value="KAG6650426.1"/>
    <property type="molecule type" value="Genomic_DNA"/>
</dbReference>
<evidence type="ECO:0000256" key="2">
    <source>
        <dbReference type="ARBA" id="ARBA00023015"/>
    </source>
</evidence>
<keyword evidence="17" id="KW-1185">Reference proteome</keyword>
<name>A0A8T1Q7P4_CARIL</name>
<dbReference type="Proteomes" id="UP000811246">
    <property type="component" value="Chromosome 6"/>
</dbReference>
<evidence type="ECO:0000313" key="15">
    <source>
        <dbReference type="EMBL" id="KAG6650426.1"/>
    </source>
</evidence>
<dbReference type="PANTHER" id="PTHR24326">
    <property type="entry name" value="HOMEOBOX-LEUCINE ZIPPER PROTEIN"/>
    <property type="match status" value="1"/>
</dbReference>
<evidence type="ECO:0000256" key="13">
    <source>
        <dbReference type="SAM" id="MobiDB-lite"/>
    </source>
</evidence>
<dbReference type="AlphaFoldDB" id="A0A8T1Q7P4"/>
<comment type="similarity">
    <text evidence="7 11">Belongs to the HD-ZIP homeobox family. Class I subfamily.</text>
</comment>
<feature type="DNA-binding region" description="Homeobox" evidence="9">
    <location>
        <begin position="35"/>
        <end position="94"/>
    </location>
</feature>
<feature type="coiled-coil region" evidence="12">
    <location>
        <begin position="85"/>
        <end position="133"/>
    </location>
</feature>
<protein>
    <recommendedName>
        <fullName evidence="11">Homeobox-leucine zipper protein</fullName>
    </recommendedName>
    <alternativeName>
        <fullName evidence="11">HD-ZIP protein</fullName>
    </alternativeName>
    <alternativeName>
        <fullName evidence="11">Homeodomain transcription factor</fullName>
    </alternativeName>
</protein>
<dbReference type="SMART" id="SM00389">
    <property type="entry name" value="HOX"/>
    <property type="match status" value="1"/>
</dbReference>
<dbReference type="FunFam" id="1.10.10.60:FF:000293">
    <property type="entry name" value="Homeobox-leucine zipper protein ATHB-7"/>
    <property type="match status" value="1"/>
</dbReference>
<evidence type="ECO:0000313" key="17">
    <source>
        <dbReference type="Proteomes" id="UP000811609"/>
    </source>
</evidence>
<evidence type="ECO:0000256" key="6">
    <source>
        <dbReference type="ARBA" id="ARBA00023242"/>
    </source>
</evidence>
<dbReference type="PROSITE" id="PS50071">
    <property type="entry name" value="HOMEOBOX_2"/>
    <property type="match status" value="1"/>
</dbReference>
<dbReference type="Proteomes" id="UP000811609">
    <property type="component" value="Chromosome 6"/>
</dbReference>
<feature type="compositionally biased region" description="Basic and acidic residues" evidence="13">
    <location>
        <begin position="157"/>
        <end position="169"/>
    </location>
</feature>
<dbReference type="PANTHER" id="PTHR24326:SF620">
    <property type="entry name" value="HOMEOBOX-LEUCINE ZIPPER PROTEIN"/>
    <property type="match status" value="1"/>
</dbReference>
<evidence type="ECO:0000256" key="11">
    <source>
        <dbReference type="RuleBase" id="RU369038"/>
    </source>
</evidence>
<dbReference type="GO" id="GO:0000981">
    <property type="term" value="F:DNA-binding transcription factor activity, RNA polymerase II-specific"/>
    <property type="evidence" value="ECO:0007669"/>
    <property type="project" value="UniProtKB-UniRule"/>
</dbReference>
<comment type="subcellular location">
    <subcellularLocation>
        <location evidence="1 9 10">Nucleus</location>
    </subcellularLocation>
</comment>
<dbReference type="GO" id="GO:0005634">
    <property type="term" value="C:nucleus"/>
    <property type="evidence" value="ECO:0007669"/>
    <property type="project" value="UniProtKB-SubCell"/>
</dbReference>
<evidence type="ECO:0000256" key="9">
    <source>
        <dbReference type="PROSITE-ProRule" id="PRU00108"/>
    </source>
</evidence>
<evidence type="ECO:0000256" key="7">
    <source>
        <dbReference type="ARBA" id="ARBA00025748"/>
    </source>
</evidence>
<gene>
    <name evidence="15" type="ORF">CIPAW_06G042500</name>
    <name evidence="16" type="ORF">I3842_06G042100</name>
</gene>
<evidence type="ECO:0000256" key="10">
    <source>
        <dbReference type="RuleBase" id="RU000682"/>
    </source>
</evidence>
<comment type="function">
    <text evidence="11">Transcription factor.</text>
</comment>
<keyword evidence="6 9" id="KW-0539">Nucleus</keyword>
<dbReference type="GO" id="GO:0009414">
    <property type="term" value="P:response to water deprivation"/>
    <property type="evidence" value="ECO:0007669"/>
    <property type="project" value="UniProtKB-ARBA"/>
</dbReference>
<evidence type="ECO:0000256" key="4">
    <source>
        <dbReference type="ARBA" id="ARBA00023155"/>
    </source>
</evidence>
<dbReference type="GO" id="GO:0000976">
    <property type="term" value="F:transcription cis-regulatory region binding"/>
    <property type="evidence" value="ECO:0007669"/>
    <property type="project" value="UniProtKB-ARBA"/>
</dbReference>
<dbReference type="InterPro" id="IPR017970">
    <property type="entry name" value="Homeobox_CS"/>
</dbReference>
<dbReference type="InterPro" id="IPR000047">
    <property type="entry name" value="HTH_motif"/>
</dbReference>
<evidence type="ECO:0000256" key="3">
    <source>
        <dbReference type="ARBA" id="ARBA00023125"/>
    </source>
</evidence>
<accession>A0A8T1Q7P4</accession>
<reference evidence="15" key="1">
    <citation type="submission" date="2020-12" db="EMBL/GenBank/DDBJ databases">
        <title>WGS assembly of Carya illinoinensis cv. Pawnee.</title>
        <authorList>
            <person name="Platts A."/>
            <person name="Shu S."/>
            <person name="Wright S."/>
            <person name="Barry K."/>
            <person name="Edger P."/>
            <person name="Pires J.C."/>
            <person name="Schmutz J."/>
        </authorList>
    </citation>
    <scope>NUCLEOTIDE SEQUENCE</scope>
    <source>
        <tissue evidence="15">Leaf</tissue>
    </source>
</reference>
<evidence type="ECO:0000256" key="12">
    <source>
        <dbReference type="SAM" id="Coils"/>
    </source>
</evidence>
<dbReference type="Gene3D" id="1.10.10.60">
    <property type="entry name" value="Homeodomain-like"/>
    <property type="match status" value="1"/>
</dbReference>
<keyword evidence="4 9" id="KW-0371">Homeobox</keyword>
<comment type="caution">
    <text evidence="15">The sequence shown here is derived from an EMBL/GenBank/DDBJ whole genome shotgun (WGS) entry which is preliminary data.</text>
</comment>
<reference evidence="16" key="2">
    <citation type="submission" date="2021-01" db="EMBL/GenBank/DDBJ databases">
        <authorList>
            <person name="Lovell J.T."/>
            <person name="Bentley N."/>
            <person name="Bhattarai G."/>
            <person name="Jenkins J.W."/>
            <person name="Sreedasyam A."/>
            <person name="Alarcon Y."/>
            <person name="Bock C."/>
            <person name="Boston L."/>
            <person name="Carlson J."/>
            <person name="Cervantes K."/>
            <person name="Clermont K."/>
            <person name="Krom N."/>
            <person name="Kubenka K."/>
            <person name="Mamidi S."/>
            <person name="Mattison C."/>
            <person name="Monteros M."/>
            <person name="Pisani C."/>
            <person name="Plott C."/>
            <person name="Rajasekar S."/>
            <person name="Rhein H.S."/>
            <person name="Rohla C."/>
            <person name="Song M."/>
            <person name="Hilaire R.S."/>
            <person name="Shu S."/>
            <person name="Wells L."/>
            <person name="Wang X."/>
            <person name="Webber J."/>
            <person name="Heerema R.J."/>
            <person name="Klein P."/>
            <person name="Conner P."/>
            <person name="Grauke L."/>
            <person name="Grimwood J."/>
            <person name="Schmutz J."/>
            <person name="Randall J.J."/>
        </authorList>
    </citation>
    <scope>NUCLEOTIDE SEQUENCE</scope>
    <source>
        <tissue evidence="16">Leaf</tissue>
    </source>
</reference>
<feature type="domain" description="Homeobox" evidence="14">
    <location>
        <begin position="33"/>
        <end position="93"/>
    </location>
</feature>
<dbReference type="InterPro" id="IPR003106">
    <property type="entry name" value="Leu_zip_homeo"/>
</dbReference>
<evidence type="ECO:0000313" key="16">
    <source>
        <dbReference type="EMBL" id="KAG6707640.1"/>
    </source>
</evidence>
<feature type="region of interest" description="Disordered" evidence="13">
    <location>
        <begin position="1"/>
        <end position="31"/>
    </location>
</feature>
<dbReference type="PRINTS" id="PR00031">
    <property type="entry name" value="HTHREPRESSR"/>
</dbReference>
<keyword evidence="12" id="KW-0175">Coiled coil</keyword>
<proteinExistence type="inferred from homology"/>
<dbReference type="InterPro" id="IPR045224">
    <property type="entry name" value="HDZip_class_I_plant"/>
</dbReference>
<dbReference type="SUPFAM" id="SSF46689">
    <property type="entry name" value="Homeodomain-like"/>
    <property type="match status" value="1"/>
</dbReference>
<keyword evidence="5 11" id="KW-0804">Transcription</keyword>
<evidence type="ECO:0000259" key="14">
    <source>
        <dbReference type="PROSITE" id="PS50071"/>
    </source>
</evidence>
<dbReference type="Pfam" id="PF00046">
    <property type="entry name" value="Homeodomain"/>
    <property type="match status" value="1"/>
</dbReference>
<feature type="region of interest" description="Disordered" evidence="13">
    <location>
        <begin position="136"/>
        <end position="171"/>
    </location>
</feature>
<keyword evidence="3 9" id="KW-0238">DNA-binding</keyword>
<dbReference type="OrthoDB" id="6159439at2759"/>
<dbReference type="EMBL" id="CM031830">
    <property type="protein sequence ID" value="KAG6707640.1"/>
    <property type="molecule type" value="Genomic_DNA"/>
</dbReference>
<sequence length="243" mass="27689">MEGREGMSYTPAVPEGRHDDQNLTCQQPRKRMNKKIMNKKRFSDEQIKSLESIFESETRLEPRKKVQLARELGLQPRQVAIWFQNRRARWKSKHIEQEYRKLRDNYENLASQFESLKKEKQSLLIQLQNLGDLLSENHDGNGEISSKGLEGNSTAGRSDDGSSDSETKAKSSCFQKGMEHKGVMIPNEEENGVGSFGEEGHGFLNRTEPNGPLASLDEWYSTYDSGGLLDHLCGSSYWLNSRS</sequence>
<dbReference type="CDD" id="cd00086">
    <property type="entry name" value="homeodomain"/>
    <property type="match status" value="1"/>
</dbReference>
<organism evidence="15 17">
    <name type="scientific">Carya illinoinensis</name>
    <name type="common">Pecan</name>
    <dbReference type="NCBI Taxonomy" id="32201"/>
    <lineage>
        <taxon>Eukaryota</taxon>
        <taxon>Viridiplantae</taxon>
        <taxon>Streptophyta</taxon>
        <taxon>Embryophyta</taxon>
        <taxon>Tracheophyta</taxon>
        <taxon>Spermatophyta</taxon>
        <taxon>Magnoliopsida</taxon>
        <taxon>eudicotyledons</taxon>
        <taxon>Gunneridae</taxon>
        <taxon>Pentapetalae</taxon>
        <taxon>rosids</taxon>
        <taxon>fabids</taxon>
        <taxon>Fagales</taxon>
        <taxon>Juglandaceae</taxon>
        <taxon>Carya</taxon>
    </lineage>
</organism>
<dbReference type="InterPro" id="IPR001356">
    <property type="entry name" value="HD"/>
</dbReference>
<comment type="function">
    <text evidence="8">Probable transcription activator that may act as growth regulators in response to water deficit.</text>
</comment>